<keyword evidence="4" id="KW-1185">Reference proteome</keyword>
<keyword evidence="1" id="KW-0472">Membrane</keyword>
<feature type="signal peptide" evidence="2">
    <location>
        <begin position="1"/>
        <end position="24"/>
    </location>
</feature>
<gene>
    <name evidence="3" type="ORF">Daura_11210</name>
</gene>
<reference evidence="3" key="1">
    <citation type="submission" date="2021-04" db="EMBL/GenBank/DDBJ databases">
        <title>Dactylosporangium aurantiacum NRRL B-8018 full assembly.</title>
        <authorList>
            <person name="Hartkoorn R.C."/>
            <person name="Beaudoing E."/>
            <person name="Hot D."/>
        </authorList>
    </citation>
    <scope>NUCLEOTIDE SEQUENCE</scope>
    <source>
        <strain evidence="3">NRRL B-8018</strain>
    </source>
</reference>
<protein>
    <submittedName>
        <fullName evidence="3">Uncharacterized protein</fullName>
    </submittedName>
</protein>
<dbReference type="AlphaFoldDB" id="A0A9Q9IP42"/>
<name>A0A9Q9IP42_9ACTN</name>
<dbReference type="RefSeq" id="WP_156089718.1">
    <property type="nucleotide sequence ID" value="NZ_CP073767.1"/>
</dbReference>
<evidence type="ECO:0000256" key="2">
    <source>
        <dbReference type="SAM" id="SignalP"/>
    </source>
</evidence>
<sequence length="109" mass="11293">MRTRAWVCVAGAAIAVGSLSAAQARRPDPPMVRTAQTTGQQSVEQQPDTMVYLLTGTGLVAIGGVVLVGGVAGLGGLDIPGGITMTVGRTRLWARSLRTRGRHRRLTGG</sequence>
<evidence type="ECO:0000313" key="4">
    <source>
        <dbReference type="Proteomes" id="UP001058003"/>
    </source>
</evidence>
<dbReference type="EMBL" id="CP073767">
    <property type="protein sequence ID" value="UWZ56685.1"/>
    <property type="molecule type" value="Genomic_DNA"/>
</dbReference>
<organism evidence="3 4">
    <name type="scientific">Dactylosporangium aurantiacum</name>
    <dbReference type="NCBI Taxonomy" id="35754"/>
    <lineage>
        <taxon>Bacteria</taxon>
        <taxon>Bacillati</taxon>
        <taxon>Actinomycetota</taxon>
        <taxon>Actinomycetes</taxon>
        <taxon>Micromonosporales</taxon>
        <taxon>Micromonosporaceae</taxon>
        <taxon>Dactylosporangium</taxon>
    </lineage>
</organism>
<dbReference type="KEGG" id="daur:Daura_11210"/>
<evidence type="ECO:0000256" key="1">
    <source>
        <dbReference type="SAM" id="Phobius"/>
    </source>
</evidence>
<evidence type="ECO:0000313" key="3">
    <source>
        <dbReference type="EMBL" id="UWZ56685.1"/>
    </source>
</evidence>
<feature type="chain" id="PRO_5040141547" evidence="2">
    <location>
        <begin position="25"/>
        <end position="109"/>
    </location>
</feature>
<keyword evidence="2" id="KW-0732">Signal</keyword>
<dbReference type="Proteomes" id="UP001058003">
    <property type="component" value="Chromosome"/>
</dbReference>
<keyword evidence="1" id="KW-1133">Transmembrane helix</keyword>
<feature type="transmembrane region" description="Helical" evidence="1">
    <location>
        <begin position="51"/>
        <end position="75"/>
    </location>
</feature>
<proteinExistence type="predicted"/>
<accession>A0A9Q9IP42</accession>
<keyword evidence="1" id="KW-0812">Transmembrane</keyword>